<reference evidence="2 3" key="1">
    <citation type="submission" date="2015-12" db="EMBL/GenBank/DDBJ databases">
        <title>Dictyostelia acquired genes for synthesis and detection of signals that induce cell-type specialization by lateral gene transfer from prokaryotes.</title>
        <authorList>
            <person name="Gloeckner G."/>
            <person name="Schaap P."/>
        </authorList>
    </citation>
    <scope>NUCLEOTIDE SEQUENCE [LARGE SCALE GENOMIC DNA]</scope>
    <source>
        <strain evidence="2 3">TK</strain>
    </source>
</reference>
<dbReference type="InterPro" id="IPR032675">
    <property type="entry name" value="LRR_dom_sf"/>
</dbReference>
<accession>A0A152A7W6</accession>
<dbReference type="Proteomes" id="UP000076078">
    <property type="component" value="Unassembled WGS sequence"/>
</dbReference>
<feature type="region of interest" description="Disordered" evidence="1">
    <location>
        <begin position="490"/>
        <end position="522"/>
    </location>
</feature>
<organism evidence="2 3">
    <name type="scientific">Tieghemostelium lacteum</name>
    <name type="common">Slime mold</name>
    <name type="synonym">Dictyostelium lacteum</name>
    <dbReference type="NCBI Taxonomy" id="361077"/>
    <lineage>
        <taxon>Eukaryota</taxon>
        <taxon>Amoebozoa</taxon>
        <taxon>Evosea</taxon>
        <taxon>Eumycetozoa</taxon>
        <taxon>Dictyostelia</taxon>
        <taxon>Dictyosteliales</taxon>
        <taxon>Raperosteliaceae</taxon>
        <taxon>Tieghemostelium</taxon>
    </lineage>
</organism>
<dbReference type="AlphaFoldDB" id="A0A152A7W6"/>
<evidence type="ECO:0000313" key="2">
    <source>
        <dbReference type="EMBL" id="KYR02322.1"/>
    </source>
</evidence>
<dbReference type="SUPFAM" id="SSF52047">
    <property type="entry name" value="RNI-like"/>
    <property type="match status" value="1"/>
</dbReference>
<dbReference type="EMBL" id="LODT01000004">
    <property type="protein sequence ID" value="KYR02322.1"/>
    <property type="molecule type" value="Genomic_DNA"/>
</dbReference>
<evidence type="ECO:0000256" key="1">
    <source>
        <dbReference type="SAM" id="MobiDB-lite"/>
    </source>
</evidence>
<protein>
    <submittedName>
        <fullName evidence="2">Uncharacterized protein</fullName>
    </submittedName>
</protein>
<feature type="compositionally biased region" description="Polar residues" evidence="1">
    <location>
        <begin position="490"/>
        <end position="499"/>
    </location>
</feature>
<proteinExistence type="predicted"/>
<comment type="caution">
    <text evidence="2">The sequence shown here is derived from an EMBL/GenBank/DDBJ whole genome shotgun (WGS) entry which is preliminary data.</text>
</comment>
<sequence>MAIATPDLILFNILEQIWKSKDYDCSFAYKLSLGLICKRLFKYISTVLIPNNTVIRLPSSFDGIIQHQSNPHCIIKSLTRARIHLSNDVDEKKLTTEQLEQYTKVMSNLTMLKIESSGYFNGRFLLKSIDTNHLRSLNISCSTSDKLVVTLLQNIPLLIALKLTSFSINYAHTHNIDSSILVAFVHQQQGLETLCISIHSNGRNGPEGLIEAIFKLPKLKSLDLRNMVAKDFSTYLEGVTMECAIPLSLTTLRLVYDHRFKAPKHNPRLIQYLEDNPNLEVFQLQTYEQSVLPALVRPKIKRYITRSAIPLMVDHIDSVSLSVYQNTFNSTFKSLIQNQYKPTIKKLSIDFDSYENNREESQVIHEYLSNCPKLQVLKIRNFTSFDVVFTIDLLKSILKNKTIRELIVICEPSIFQYIFKKEYGLSQNQSIQYLINRSGTFHISSEVINQLQNKSKKFQFTLFPLITSKSKDLVFKRSIETPAITTSDTTNVSSENSTYPHVKSVHKRSNNKEINKQKCTIN</sequence>
<dbReference type="Gene3D" id="3.80.10.10">
    <property type="entry name" value="Ribonuclease Inhibitor"/>
    <property type="match status" value="1"/>
</dbReference>
<evidence type="ECO:0000313" key="3">
    <source>
        <dbReference type="Proteomes" id="UP000076078"/>
    </source>
</evidence>
<gene>
    <name evidence="2" type="ORF">DLAC_01153</name>
</gene>
<name>A0A152A7W6_TIELA</name>
<dbReference type="InParanoid" id="A0A152A7W6"/>
<keyword evidence="3" id="KW-1185">Reference proteome</keyword>